<keyword evidence="3" id="KW-1185">Reference proteome</keyword>
<protein>
    <submittedName>
        <fullName evidence="2">Uncharacterized protein</fullName>
    </submittedName>
</protein>
<dbReference type="EMBL" id="CP007174">
    <property type="protein sequence ID" value="AIF85002.1"/>
    <property type="molecule type" value="Genomic_DNA"/>
</dbReference>
<organism evidence="2 3">
    <name type="scientific">Candidatus Nitrososphaera evergladensis SR1</name>
    <dbReference type="NCBI Taxonomy" id="1459636"/>
    <lineage>
        <taxon>Archaea</taxon>
        <taxon>Nitrososphaerota</taxon>
        <taxon>Nitrososphaeria</taxon>
        <taxon>Nitrososphaerales</taxon>
        <taxon>Nitrososphaeraceae</taxon>
        <taxon>Nitrososphaera</taxon>
    </lineage>
</organism>
<feature type="region of interest" description="Disordered" evidence="1">
    <location>
        <begin position="66"/>
        <end position="135"/>
    </location>
</feature>
<dbReference type="HOGENOM" id="CLU_2165355_0_0_2"/>
<gene>
    <name evidence="2" type="ORF">NTE_02967</name>
</gene>
<evidence type="ECO:0000313" key="3">
    <source>
        <dbReference type="Proteomes" id="UP000028194"/>
    </source>
</evidence>
<reference evidence="2 3" key="1">
    <citation type="journal article" date="2014" name="PLoS ONE">
        <title>Genome Sequence of Candidatus Nitrososphaera evergladensis from Group I.1b Enriched from Everglades Soil Reveals Novel Genomic Features of the Ammonia-Oxidizing Archaea.</title>
        <authorList>
            <person name="Zhalnina K.V."/>
            <person name="Dias R."/>
            <person name="Leonard M.T."/>
            <person name="Dorr de Quadros P."/>
            <person name="Camargo F.A."/>
            <person name="Drew J.C."/>
            <person name="Farmerie W.G."/>
            <person name="Daroub S.H."/>
            <person name="Triplett E.W."/>
        </authorList>
    </citation>
    <scope>NUCLEOTIDE SEQUENCE [LARGE SCALE GENOMIC DNA]</scope>
    <source>
        <strain evidence="2 3">SR1</strain>
    </source>
</reference>
<name>A0A075MWH4_9ARCH</name>
<evidence type="ECO:0000256" key="1">
    <source>
        <dbReference type="SAM" id="MobiDB-lite"/>
    </source>
</evidence>
<accession>A0A075MWH4</accession>
<dbReference type="KEGG" id="nev:NTE_02967"/>
<sequence length="135" mass="14392">MAQQQLSESLWELKETAKWARDPVEKKTAIKNLSARGEEALPLLEEVLTVTAYDDIRSTCEEAIRSVREKNSSSSSQTAEKGKGSDISTGSSGSATEKSKADTKKEKEKEKDTASASTAAGKSKGSSGKLADLPP</sequence>
<feature type="compositionally biased region" description="Basic and acidic residues" evidence="1">
    <location>
        <begin position="97"/>
        <end position="113"/>
    </location>
</feature>
<evidence type="ECO:0000313" key="2">
    <source>
        <dbReference type="EMBL" id="AIF85002.1"/>
    </source>
</evidence>
<proteinExistence type="predicted"/>
<dbReference type="AlphaFoldDB" id="A0A075MWH4"/>
<feature type="compositionally biased region" description="Low complexity" evidence="1">
    <location>
        <begin position="114"/>
        <end position="135"/>
    </location>
</feature>
<dbReference type="Proteomes" id="UP000028194">
    <property type="component" value="Chromosome"/>
</dbReference>